<keyword evidence="2" id="KW-1185">Reference proteome</keyword>
<dbReference type="Proteomes" id="UP000001511">
    <property type="component" value="Chromosome"/>
</dbReference>
<organism evidence="1 2">
    <name type="scientific">Nostoc azollae (strain 0708)</name>
    <name type="common">Anabaena azollae (strain 0708)</name>
    <dbReference type="NCBI Taxonomy" id="551115"/>
    <lineage>
        <taxon>Bacteria</taxon>
        <taxon>Bacillati</taxon>
        <taxon>Cyanobacteriota</taxon>
        <taxon>Cyanophyceae</taxon>
        <taxon>Nostocales</taxon>
        <taxon>Nostocaceae</taxon>
        <taxon>Trichormus</taxon>
    </lineage>
</organism>
<dbReference type="KEGG" id="naz:Aazo_5015"/>
<name>D7DZA5_NOSA0</name>
<accession>D7DZA5</accession>
<dbReference type="HOGENOM" id="CLU_3273556_0_0_3"/>
<evidence type="ECO:0000313" key="2">
    <source>
        <dbReference type="Proteomes" id="UP000001511"/>
    </source>
</evidence>
<protein>
    <submittedName>
        <fullName evidence="1">Uncharacterized protein</fullName>
    </submittedName>
</protein>
<gene>
    <name evidence="1" type="ordered locus">Aazo_5015</name>
</gene>
<sequence>MLYELMQKMALVDMSKLPLDITIYLKSAIWLVFSVHRLTND</sequence>
<dbReference type="EMBL" id="CP002059">
    <property type="protein sequence ID" value="ADI66126.1"/>
    <property type="molecule type" value="Genomic_DNA"/>
</dbReference>
<dbReference type="AlphaFoldDB" id="D7DZA5"/>
<evidence type="ECO:0000313" key="1">
    <source>
        <dbReference type="EMBL" id="ADI66126.1"/>
    </source>
</evidence>
<proteinExistence type="predicted"/>
<reference evidence="1 2" key="1">
    <citation type="journal article" date="2010" name="PLoS ONE">
        <title>Genome erosion in a nitrogen-fixing vertically transmitted endosymbiotic multicellular cyanobacterium.</title>
        <authorList>
            <person name="Ran L."/>
            <person name="Larsson J."/>
            <person name="Vigil-Stenman T."/>
            <person name="Nylander J.A."/>
            <person name="Ininbergs K."/>
            <person name="Zheng W.W."/>
            <person name="Lapidus A."/>
            <person name="Lowry S."/>
            <person name="Haselkorn R."/>
            <person name="Bergman B."/>
        </authorList>
    </citation>
    <scope>NUCLEOTIDE SEQUENCE [LARGE SCALE GENOMIC DNA]</scope>
    <source>
        <strain evidence="1 2">0708</strain>
    </source>
</reference>